<dbReference type="Pfam" id="PF12867">
    <property type="entry name" value="DinB_2"/>
    <property type="match status" value="1"/>
</dbReference>
<feature type="domain" description="DinB-like" evidence="1">
    <location>
        <begin position="11"/>
        <end position="140"/>
    </location>
</feature>
<evidence type="ECO:0000313" key="2">
    <source>
        <dbReference type="EMBL" id="MDN5203233.1"/>
    </source>
</evidence>
<dbReference type="SUPFAM" id="SSF109854">
    <property type="entry name" value="DinB/YfiT-like putative metalloenzymes"/>
    <property type="match status" value="1"/>
</dbReference>
<evidence type="ECO:0000259" key="1">
    <source>
        <dbReference type="Pfam" id="PF12867"/>
    </source>
</evidence>
<reference evidence="2" key="1">
    <citation type="submission" date="2023-06" db="EMBL/GenBank/DDBJ databases">
        <title>Genomic of Parafulvivirga corallium.</title>
        <authorList>
            <person name="Wang G."/>
        </authorList>
    </citation>
    <scope>NUCLEOTIDE SEQUENCE</scope>
    <source>
        <strain evidence="2">BMA10</strain>
    </source>
</reference>
<keyword evidence="3" id="KW-1185">Reference proteome</keyword>
<sequence length="156" mass="18590">MTAIDVIIENFSEIRRRSIKVWEGIPEEKLQWRPDSEAMTCIEMIRHVLEGEHLYQIIIQNRGNLGDYVSPFKARPIENLQRELRFSKPYRNEFLQMVESFSETDLEEINIDRTEAGYTRKLGDFLLRVGYHEAVHTGQMLDYLRTMNVDRPKIWD</sequence>
<dbReference type="Proteomes" id="UP001172082">
    <property type="component" value="Unassembled WGS sequence"/>
</dbReference>
<name>A0ABT8KS37_9BACT</name>
<dbReference type="InterPro" id="IPR034660">
    <property type="entry name" value="DinB/YfiT-like"/>
</dbReference>
<comment type="caution">
    <text evidence="2">The sequence shown here is derived from an EMBL/GenBank/DDBJ whole genome shotgun (WGS) entry which is preliminary data.</text>
</comment>
<protein>
    <submittedName>
        <fullName evidence="2">DinB family protein</fullName>
    </submittedName>
</protein>
<proteinExistence type="predicted"/>
<accession>A0ABT8KS37</accession>
<dbReference type="RefSeq" id="WP_346753256.1">
    <property type="nucleotide sequence ID" value="NZ_JAUJEA010000006.1"/>
</dbReference>
<gene>
    <name evidence="2" type="ORF">QQ008_17720</name>
</gene>
<dbReference type="InterPro" id="IPR024775">
    <property type="entry name" value="DinB-like"/>
</dbReference>
<evidence type="ECO:0000313" key="3">
    <source>
        <dbReference type="Proteomes" id="UP001172082"/>
    </source>
</evidence>
<dbReference type="Gene3D" id="1.20.120.450">
    <property type="entry name" value="dinb family like domain"/>
    <property type="match status" value="1"/>
</dbReference>
<dbReference type="EMBL" id="JAUJEA010000006">
    <property type="protein sequence ID" value="MDN5203233.1"/>
    <property type="molecule type" value="Genomic_DNA"/>
</dbReference>
<organism evidence="2 3">
    <name type="scientific">Splendidivirga corallicola</name>
    <dbReference type="NCBI Taxonomy" id="3051826"/>
    <lineage>
        <taxon>Bacteria</taxon>
        <taxon>Pseudomonadati</taxon>
        <taxon>Bacteroidota</taxon>
        <taxon>Cytophagia</taxon>
        <taxon>Cytophagales</taxon>
        <taxon>Splendidivirgaceae</taxon>
        <taxon>Splendidivirga</taxon>
    </lineage>
</organism>